<evidence type="ECO:0000313" key="3">
    <source>
        <dbReference type="Proteomes" id="UP000265366"/>
    </source>
</evidence>
<organism evidence="2 3">
    <name type="scientific">Aurantiacibacter xanthus</name>
    <dbReference type="NCBI Taxonomy" id="1784712"/>
    <lineage>
        <taxon>Bacteria</taxon>
        <taxon>Pseudomonadati</taxon>
        <taxon>Pseudomonadota</taxon>
        <taxon>Alphaproteobacteria</taxon>
        <taxon>Sphingomonadales</taxon>
        <taxon>Erythrobacteraceae</taxon>
        <taxon>Aurantiacibacter</taxon>
    </lineage>
</organism>
<dbReference type="EMBL" id="QXFM01000006">
    <property type="protein sequence ID" value="RIV92860.1"/>
    <property type="molecule type" value="Genomic_DNA"/>
</dbReference>
<dbReference type="AlphaFoldDB" id="A0A3A1PGU2"/>
<feature type="chain" id="PRO_5017277308" description="DUF4402 domain-containing protein" evidence="1">
    <location>
        <begin position="16"/>
        <end position="174"/>
    </location>
</feature>
<protein>
    <recommendedName>
        <fullName evidence="4">DUF4402 domain-containing protein</fullName>
    </recommendedName>
</protein>
<dbReference type="RefSeq" id="WP_119591276.1">
    <property type="nucleotide sequence ID" value="NZ_QXFM01000006.1"/>
</dbReference>
<reference evidence="2 3" key="1">
    <citation type="submission" date="2018-08" db="EMBL/GenBank/DDBJ databases">
        <title>Erythrobacter zhengii sp.nov., a bacterium isolated from deep-sea sediment.</title>
        <authorList>
            <person name="Fang C."/>
            <person name="Wu Y.-H."/>
            <person name="Sun C."/>
            <person name="Wang H."/>
            <person name="Cheng H."/>
            <person name="Meng F.-X."/>
            <person name="Wang C.-S."/>
            <person name="Xu X.-W."/>
        </authorList>
    </citation>
    <scope>NUCLEOTIDE SEQUENCE [LARGE SCALE GENOMIC DNA]</scope>
    <source>
        <strain evidence="2 3">CCTCC AB 2015396</strain>
    </source>
</reference>
<dbReference type="PROSITE" id="PS51257">
    <property type="entry name" value="PROKAR_LIPOPROTEIN"/>
    <property type="match status" value="1"/>
</dbReference>
<sequence length="174" mass="17664">MIRTLPLLFAPLMLAACNQSTPEQLAASDGPATPATSGANMAQGQSAPIMLDVILPEDLAAEPLAGELGCAFSFSRTDDPLLVAKGVVDSQSQAMGAVKIDGTVMRLAKEGKGGFGDMPDGASFTNGAVSARVEVTGDADPGAAPSESPLKTARLTIARGTRQIVIDGFYACGP</sequence>
<name>A0A3A1PGU2_9SPHN</name>
<comment type="caution">
    <text evidence="2">The sequence shown here is derived from an EMBL/GenBank/DDBJ whole genome shotgun (WGS) entry which is preliminary data.</text>
</comment>
<keyword evidence="1" id="KW-0732">Signal</keyword>
<dbReference type="Proteomes" id="UP000265366">
    <property type="component" value="Unassembled WGS sequence"/>
</dbReference>
<feature type="signal peptide" evidence="1">
    <location>
        <begin position="1"/>
        <end position="15"/>
    </location>
</feature>
<accession>A0A3A1PGU2</accession>
<evidence type="ECO:0000313" key="2">
    <source>
        <dbReference type="EMBL" id="RIV92860.1"/>
    </source>
</evidence>
<dbReference type="OrthoDB" id="7426452at2"/>
<gene>
    <name evidence="2" type="ORF">D2V17_00945</name>
</gene>
<keyword evidence="3" id="KW-1185">Reference proteome</keyword>
<evidence type="ECO:0000256" key="1">
    <source>
        <dbReference type="SAM" id="SignalP"/>
    </source>
</evidence>
<evidence type="ECO:0008006" key="4">
    <source>
        <dbReference type="Google" id="ProtNLM"/>
    </source>
</evidence>
<proteinExistence type="predicted"/>